<protein>
    <submittedName>
        <fullName evidence="1">Uncharacterized protein</fullName>
    </submittedName>
</protein>
<evidence type="ECO:0000313" key="1">
    <source>
        <dbReference type="EMBL" id="KAJ9098867.1"/>
    </source>
</evidence>
<reference evidence="1" key="1">
    <citation type="submission" date="2023-04" db="EMBL/GenBank/DDBJ databases">
        <title>Draft Genome sequencing of Naganishia species isolated from polar environments using Oxford Nanopore Technology.</title>
        <authorList>
            <person name="Leo P."/>
            <person name="Venkateswaran K."/>
        </authorList>
    </citation>
    <scope>NUCLEOTIDE SEQUENCE</scope>
    <source>
        <strain evidence="1">MNA-CCFEE 5261</strain>
    </source>
</reference>
<evidence type="ECO:0000313" key="2">
    <source>
        <dbReference type="Proteomes" id="UP001241377"/>
    </source>
</evidence>
<comment type="caution">
    <text evidence="1">The sequence shown here is derived from an EMBL/GenBank/DDBJ whole genome shotgun (WGS) entry which is preliminary data.</text>
</comment>
<proteinExistence type="predicted"/>
<sequence>MRDSVTVGTIRRDLPVPQPPPAPLDYTPSNRYPSMRAAPAPPSHAHGILPAAAGSNAQATTASPSTQRGTKGPLPRPPSTQSLKQAFSNQELVSRVTASSSNRNVESPKSAKGSEIYGTIRNAATPAVVAATAQAKDRAIHASASGGSQFPSNEKKSSIAPVAPSPIRSNIRPPENVGMDDLILDSVIIPAIESLSMRVPNNEARQALMSLRVAFEEAERLVPGISVSLVAEIMEGVEPFNDDNGEY</sequence>
<name>A0ACC2VJY5_9TREE</name>
<keyword evidence="2" id="KW-1185">Reference proteome</keyword>
<gene>
    <name evidence="1" type="ORF">QFC19_006205</name>
</gene>
<organism evidence="1 2">
    <name type="scientific">Naganishia cerealis</name>
    <dbReference type="NCBI Taxonomy" id="610337"/>
    <lineage>
        <taxon>Eukaryota</taxon>
        <taxon>Fungi</taxon>
        <taxon>Dikarya</taxon>
        <taxon>Basidiomycota</taxon>
        <taxon>Agaricomycotina</taxon>
        <taxon>Tremellomycetes</taxon>
        <taxon>Filobasidiales</taxon>
        <taxon>Filobasidiaceae</taxon>
        <taxon>Naganishia</taxon>
    </lineage>
</organism>
<dbReference type="Proteomes" id="UP001241377">
    <property type="component" value="Unassembled WGS sequence"/>
</dbReference>
<dbReference type="EMBL" id="JASBWR010000073">
    <property type="protein sequence ID" value="KAJ9098867.1"/>
    <property type="molecule type" value="Genomic_DNA"/>
</dbReference>
<accession>A0ACC2VJY5</accession>